<dbReference type="InterPro" id="IPR011333">
    <property type="entry name" value="SKP1/BTB/POZ_sf"/>
</dbReference>
<dbReference type="VEuPathDB" id="FungiDB:CIMG_00949"/>
<dbReference type="PROSITE" id="PS50097">
    <property type="entry name" value="BTB"/>
    <property type="match status" value="1"/>
</dbReference>
<dbReference type="RefSeq" id="XP_001247178.1">
    <property type="nucleotide sequence ID" value="XM_001247177.2"/>
</dbReference>
<name>A0A0E1S4Q5_COCIM</name>
<dbReference type="InterPro" id="IPR000210">
    <property type="entry name" value="BTB/POZ_dom"/>
</dbReference>
<proteinExistence type="predicted"/>
<reference evidence="4" key="2">
    <citation type="journal article" date="2010" name="Genome Res.">
        <title>Population genomic sequencing of Coccidioides fungi reveals recent hybridization and transposon control.</title>
        <authorList>
            <person name="Neafsey D.E."/>
            <person name="Barker B.M."/>
            <person name="Sharpton T.J."/>
            <person name="Stajich J.E."/>
            <person name="Park D.J."/>
            <person name="Whiston E."/>
            <person name="Hung C.-Y."/>
            <person name="McMahan C."/>
            <person name="White J."/>
            <person name="Sykes S."/>
            <person name="Heiman D."/>
            <person name="Young S."/>
            <person name="Zeng Q."/>
            <person name="Abouelleil A."/>
            <person name="Aftuck L."/>
            <person name="Bessette D."/>
            <person name="Brown A."/>
            <person name="FitzGerald M."/>
            <person name="Lui A."/>
            <person name="Macdonald J.P."/>
            <person name="Priest M."/>
            <person name="Orbach M.J."/>
            <person name="Galgiani J.N."/>
            <person name="Kirkland T.N."/>
            <person name="Cole G.T."/>
            <person name="Birren B.W."/>
            <person name="Henn M.R."/>
            <person name="Taylor J.W."/>
            <person name="Rounsley S.D."/>
        </authorList>
    </citation>
    <scope>GENOME REANNOTATION</scope>
    <source>
        <strain evidence="4">RS</strain>
    </source>
</reference>
<feature type="region of interest" description="Disordered" evidence="1">
    <location>
        <begin position="265"/>
        <end position="285"/>
    </location>
</feature>
<dbReference type="OMA" id="GCFLQFQ"/>
<evidence type="ECO:0000313" key="3">
    <source>
        <dbReference type="EMBL" id="EAS35595.1"/>
    </source>
</evidence>
<protein>
    <recommendedName>
        <fullName evidence="2">BTB domain-containing protein</fullName>
    </recommendedName>
</protein>
<dbReference type="InParanoid" id="A0A0E1S4Q5"/>
<dbReference type="GeneID" id="4566843"/>
<keyword evidence="4" id="KW-1185">Reference proteome</keyword>
<gene>
    <name evidence="3" type="ORF">CIMG_00949</name>
</gene>
<dbReference type="Proteomes" id="UP000001261">
    <property type="component" value="Unassembled WGS sequence"/>
</dbReference>
<evidence type="ECO:0000313" key="4">
    <source>
        <dbReference type="Proteomes" id="UP000001261"/>
    </source>
</evidence>
<dbReference type="SUPFAM" id="SSF54695">
    <property type="entry name" value="POZ domain"/>
    <property type="match status" value="1"/>
</dbReference>
<dbReference type="PANTHER" id="PTHR47843">
    <property type="entry name" value="BTB DOMAIN-CONTAINING PROTEIN-RELATED"/>
    <property type="match status" value="1"/>
</dbReference>
<organism evidence="3 4">
    <name type="scientific">Coccidioides immitis (strain RS)</name>
    <name type="common">Valley fever fungus</name>
    <dbReference type="NCBI Taxonomy" id="246410"/>
    <lineage>
        <taxon>Eukaryota</taxon>
        <taxon>Fungi</taxon>
        <taxon>Dikarya</taxon>
        <taxon>Ascomycota</taxon>
        <taxon>Pezizomycotina</taxon>
        <taxon>Eurotiomycetes</taxon>
        <taxon>Eurotiomycetidae</taxon>
        <taxon>Onygenales</taxon>
        <taxon>Onygenaceae</taxon>
        <taxon>Coccidioides</taxon>
    </lineage>
</organism>
<accession>A0A0E1S4Q5</accession>
<dbReference type="Gene3D" id="3.30.710.10">
    <property type="entry name" value="Potassium Channel Kv1.1, Chain A"/>
    <property type="match status" value="1"/>
</dbReference>
<dbReference type="EMBL" id="GG704911">
    <property type="protein sequence ID" value="EAS35595.1"/>
    <property type="molecule type" value="Genomic_DNA"/>
</dbReference>
<dbReference type="OrthoDB" id="3926209at2759"/>
<reference evidence="4" key="1">
    <citation type="journal article" date="2009" name="Genome Res.">
        <title>Comparative genomic analyses of the human fungal pathogens Coccidioides and their relatives.</title>
        <authorList>
            <person name="Sharpton T.J."/>
            <person name="Stajich J.E."/>
            <person name="Rounsley S.D."/>
            <person name="Gardner M.J."/>
            <person name="Wortman J.R."/>
            <person name="Jordar V.S."/>
            <person name="Maiti R."/>
            <person name="Kodira C.D."/>
            <person name="Neafsey D.E."/>
            <person name="Zeng Q."/>
            <person name="Hung C.-Y."/>
            <person name="McMahan C."/>
            <person name="Muszewska A."/>
            <person name="Grynberg M."/>
            <person name="Mandel M.A."/>
            <person name="Kellner E.M."/>
            <person name="Barker B.M."/>
            <person name="Galgiani J.N."/>
            <person name="Orbach M.J."/>
            <person name="Kirkland T.N."/>
            <person name="Cole G.T."/>
            <person name="Henn M.R."/>
            <person name="Birren B.W."/>
            <person name="Taylor J.W."/>
        </authorList>
    </citation>
    <scope>NUCLEOTIDE SEQUENCE [LARGE SCALE GENOMIC DNA]</scope>
    <source>
        <strain evidence="4">RS</strain>
    </source>
</reference>
<evidence type="ECO:0000256" key="1">
    <source>
        <dbReference type="SAM" id="MobiDB-lite"/>
    </source>
</evidence>
<dbReference type="KEGG" id="cim:CIMG_00949"/>
<feature type="domain" description="BTB" evidence="2">
    <location>
        <begin position="72"/>
        <end position="139"/>
    </location>
</feature>
<feature type="region of interest" description="Disordered" evidence="1">
    <location>
        <begin position="1"/>
        <end position="34"/>
    </location>
</feature>
<dbReference type="AlphaFoldDB" id="A0A0E1S4Q5"/>
<dbReference type="PANTHER" id="PTHR47843:SF3">
    <property type="entry name" value="BTB DOMAIN-CONTAINING PROTEIN"/>
    <property type="match status" value="1"/>
</dbReference>
<sequence>MAEPRVEIGIGVSKDVEMSSASETPAAQPQPAEGVESITDLIPAEENNEMIVAPSEPTQENRFLDYLKSPIVELVVGKGDDQTILAAHQGILTSSPYFAELVSQFPEDGPRRIVLEEESIDAVACFLQYQYTAEYFPKRLGSLTEGLESDPSIPDIDETGDQLLKHARVYTLAGKLGIDNLKSLAQGKIHRINSTAKGEIEYAKYVYTHTNPGDSIRKPVAAFWATRSHVLRHEAEEDFRSLCLQYPQFGFDVLNLVLDQKEKRANREIESPGVKGSARKRARMG</sequence>
<dbReference type="CDD" id="cd18186">
    <property type="entry name" value="BTB_POZ_ZBTB_KLHL-like"/>
    <property type="match status" value="1"/>
</dbReference>
<evidence type="ECO:0000259" key="2">
    <source>
        <dbReference type="PROSITE" id="PS50097"/>
    </source>
</evidence>